<keyword evidence="3" id="KW-1185">Reference proteome</keyword>
<evidence type="ECO:0000313" key="3">
    <source>
        <dbReference type="Proteomes" id="UP000284706"/>
    </source>
</evidence>
<dbReference type="PANTHER" id="PTHR34389:SF2">
    <property type="entry name" value="L-RHAMNOSE MUTAROTASE"/>
    <property type="match status" value="1"/>
</dbReference>
<evidence type="ECO:0008006" key="4">
    <source>
        <dbReference type="Google" id="ProtNLM"/>
    </source>
</evidence>
<protein>
    <recommendedName>
        <fullName evidence="4">Rhamnose mutarotase</fullName>
    </recommendedName>
</protein>
<gene>
    <name evidence="2" type="ORF">CVT26_010794</name>
</gene>
<dbReference type="EMBL" id="NHYE01005640">
    <property type="protein sequence ID" value="PPQ66038.1"/>
    <property type="molecule type" value="Genomic_DNA"/>
</dbReference>
<dbReference type="GO" id="GO:0016857">
    <property type="term" value="F:racemase and epimerase activity, acting on carbohydrates and derivatives"/>
    <property type="evidence" value="ECO:0007669"/>
    <property type="project" value="InterPro"/>
</dbReference>
<dbReference type="PANTHER" id="PTHR34389">
    <property type="entry name" value="L-RHAMNOSE MUTAROTASE"/>
    <property type="match status" value="1"/>
</dbReference>
<comment type="caution">
    <text evidence="2">The sequence shown here is derived from an EMBL/GenBank/DDBJ whole genome shotgun (WGS) entry which is preliminary data.</text>
</comment>
<proteinExistence type="predicted"/>
<dbReference type="Pfam" id="PF05336">
    <property type="entry name" value="rhaM"/>
    <property type="match status" value="1"/>
</dbReference>
<evidence type="ECO:0000256" key="1">
    <source>
        <dbReference type="SAM" id="MobiDB-lite"/>
    </source>
</evidence>
<dbReference type="OrthoDB" id="9981546at2759"/>
<feature type="region of interest" description="Disordered" evidence="1">
    <location>
        <begin position="1"/>
        <end position="23"/>
    </location>
</feature>
<dbReference type="STRING" id="231916.A0A409VIG2"/>
<reference evidence="2 3" key="1">
    <citation type="journal article" date="2018" name="Evol. Lett.">
        <title>Horizontal gene cluster transfer increased hallucinogenic mushroom diversity.</title>
        <authorList>
            <person name="Reynolds H.T."/>
            <person name="Vijayakumar V."/>
            <person name="Gluck-Thaler E."/>
            <person name="Korotkin H.B."/>
            <person name="Matheny P.B."/>
            <person name="Slot J.C."/>
        </authorList>
    </citation>
    <scope>NUCLEOTIDE SEQUENCE [LARGE SCALE GENOMIC DNA]</scope>
    <source>
        <strain evidence="2 3">SRW20</strain>
    </source>
</reference>
<dbReference type="InterPro" id="IPR011008">
    <property type="entry name" value="Dimeric_a/b-barrel"/>
</dbReference>
<organism evidence="2 3">
    <name type="scientific">Gymnopilus dilepis</name>
    <dbReference type="NCBI Taxonomy" id="231916"/>
    <lineage>
        <taxon>Eukaryota</taxon>
        <taxon>Fungi</taxon>
        <taxon>Dikarya</taxon>
        <taxon>Basidiomycota</taxon>
        <taxon>Agaricomycotina</taxon>
        <taxon>Agaricomycetes</taxon>
        <taxon>Agaricomycetidae</taxon>
        <taxon>Agaricales</taxon>
        <taxon>Agaricineae</taxon>
        <taxon>Hymenogastraceae</taxon>
        <taxon>Gymnopilus</taxon>
    </lineage>
</organism>
<sequence length="131" mass="14981">MLTPEATKQAAPESSRPEPKRLKPTHSAAYIQLHAHPWPGVLAALARAHITDYSIHYFAPLHLLIAHFKYTGREGEYESDMRRIAEDEETRRWWALTDAMQESFVEGAVGSGGDVPWWKDLPEVFRFDPKP</sequence>
<dbReference type="SUPFAM" id="SSF54909">
    <property type="entry name" value="Dimeric alpha+beta barrel"/>
    <property type="match status" value="1"/>
</dbReference>
<dbReference type="AlphaFoldDB" id="A0A409VIG2"/>
<dbReference type="Gene3D" id="3.30.70.100">
    <property type="match status" value="1"/>
</dbReference>
<dbReference type="Proteomes" id="UP000284706">
    <property type="component" value="Unassembled WGS sequence"/>
</dbReference>
<evidence type="ECO:0000313" key="2">
    <source>
        <dbReference type="EMBL" id="PPQ66038.1"/>
    </source>
</evidence>
<name>A0A409VIG2_9AGAR</name>
<accession>A0A409VIG2</accession>
<dbReference type="InParanoid" id="A0A409VIG2"/>
<dbReference type="InterPro" id="IPR008000">
    <property type="entry name" value="Rham/fucose_mutarotase"/>
</dbReference>